<dbReference type="OrthoDB" id="2625859at2"/>
<dbReference type="Proteomes" id="UP000018890">
    <property type="component" value="Unassembled WGS sequence"/>
</dbReference>
<reference evidence="1" key="1">
    <citation type="journal article" date="2014" name="Genome Announc.">
        <title>Draft Genome Sequences of Three Alkaliphilic Bacillus Strains, Bacillus wakoensis JCM 9140T, Bacillus akibai JCM 9157T, and Bacillus hemicellulosilyticus JCM 9152T.</title>
        <authorList>
            <person name="Yuki M."/>
            <person name="Oshima K."/>
            <person name="Suda W."/>
            <person name="Oshida Y."/>
            <person name="Kitamura K."/>
            <person name="Iida T."/>
            <person name="Hattori M."/>
            <person name="Ohkuma M."/>
        </authorList>
    </citation>
    <scope>NUCLEOTIDE SEQUENCE [LARGE SCALE GENOMIC DNA]</scope>
    <source>
        <strain evidence="1">JCM 9140</strain>
    </source>
</reference>
<evidence type="ECO:0000313" key="1">
    <source>
        <dbReference type="EMBL" id="GAE27004.1"/>
    </source>
</evidence>
<name>W4Q6L5_9BACI</name>
<keyword evidence="2" id="KW-1185">Reference proteome</keyword>
<evidence type="ECO:0000313" key="2">
    <source>
        <dbReference type="Proteomes" id="UP000018890"/>
    </source>
</evidence>
<proteinExistence type="predicted"/>
<dbReference type="Gene3D" id="1.10.8.200">
    <property type="entry name" value="Replisome organizer (g39p helicase loader/inhibitor protein)"/>
    <property type="match status" value="1"/>
</dbReference>
<organism evidence="1 2">
    <name type="scientific">Halalkalibacter wakoensis JCM 9140</name>
    <dbReference type="NCBI Taxonomy" id="1236970"/>
    <lineage>
        <taxon>Bacteria</taxon>
        <taxon>Bacillati</taxon>
        <taxon>Bacillota</taxon>
        <taxon>Bacilli</taxon>
        <taxon>Bacillales</taxon>
        <taxon>Bacillaceae</taxon>
        <taxon>Halalkalibacter</taxon>
    </lineage>
</organism>
<dbReference type="EMBL" id="BAUT01000037">
    <property type="protein sequence ID" value="GAE27004.1"/>
    <property type="molecule type" value="Genomic_DNA"/>
</dbReference>
<protein>
    <recommendedName>
        <fullName evidence="3">Replicative helicase inhibitor G39P N-terminal domain-containing protein</fullName>
    </recommendedName>
</protein>
<gene>
    <name evidence="1" type="ORF">JCM9140_3114</name>
</gene>
<sequence>MTSAEATEILYTIHEVYPSYKLTERKLKALIPALLPLDFKGVMDKLNHHIVSSPYPPTIAEIAEYPKKENEVLLQLARFEREAAENPPTNEQKKRFESSLKALLEKSDMS</sequence>
<dbReference type="RefSeq" id="WP_034747538.1">
    <property type="nucleotide sequence ID" value="NZ_BAUT01000037.1"/>
</dbReference>
<dbReference type="STRING" id="1236970.JCM9140_3114"/>
<accession>W4Q6L5</accession>
<evidence type="ECO:0008006" key="3">
    <source>
        <dbReference type="Google" id="ProtNLM"/>
    </source>
</evidence>
<dbReference type="AlphaFoldDB" id="W4Q6L5"/>
<comment type="caution">
    <text evidence="1">The sequence shown here is derived from an EMBL/GenBank/DDBJ whole genome shotgun (WGS) entry which is preliminary data.</text>
</comment>